<dbReference type="Proteomes" id="UP000240830">
    <property type="component" value="Unassembled WGS sequence"/>
</dbReference>
<organism evidence="1 2">
    <name type="scientific">Paramicrosporidium saccamoebae</name>
    <dbReference type="NCBI Taxonomy" id="1246581"/>
    <lineage>
        <taxon>Eukaryota</taxon>
        <taxon>Fungi</taxon>
        <taxon>Fungi incertae sedis</taxon>
        <taxon>Cryptomycota</taxon>
        <taxon>Cryptomycota incertae sedis</taxon>
        <taxon>Paramicrosporidium</taxon>
    </lineage>
</organism>
<dbReference type="GO" id="GO:0003676">
    <property type="term" value="F:nucleic acid binding"/>
    <property type="evidence" value="ECO:0007669"/>
    <property type="project" value="InterPro"/>
</dbReference>
<protein>
    <recommendedName>
        <fullName evidence="3">R3H domain-containing protein</fullName>
    </recommendedName>
</protein>
<keyword evidence="2" id="KW-1185">Reference proteome</keyword>
<dbReference type="InterPro" id="IPR036867">
    <property type="entry name" value="R3H_dom_sf"/>
</dbReference>
<sequence>MAIKHDLLKDYEHSGAMAICLESLCPADDAEEQLPCTDSDTDSPAFPWDILYSTDNFLPDSSWELFCPTVYSTDDETRKLPAEHCYLRISRSLRRTLRRAPLSLVRKVEGQLKTAFLAGSTTMAMESPYQRTFVHATCQYYGLISTTERSVITIRMPRSYRSTTSELPELSLSNYLSINEV</sequence>
<name>A0A2H9THU3_9FUNG</name>
<gene>
    <name evidence="1" type="ORF">PSACC_02909</name>
</gene>
<dbReference type="SUPFAM" id="SSF82708">
    <property type="entry name" value="R3H domain"/>
    <property type="match status" value="1"/>
</dbReference>
<evidence type="ECO:0000313" key="2">
    <source>
        <dbReference type="Proteomes" id="UP000240830"/>
    </source>
</evidence>
<dbReference type="PANTHER" id="PTHR32019:SF2">
    <property type="entry name" value="R3H DOMAIN-CONTAINING PROTEIN 4"/>
    <property type="match status" value="1"/>
</dbReference>
<reference evidence="1 2" key="1">
    <citation type="submission" date="2016-10" db="EMBL/GenBank/DDBJ databases">
        <title>The genome of Paramicrosporidium saccamoebae is the missing link in understanding Cryptomycota and Microsporidia evolution.</title>
        <authorList>
            <person name="Quandt C.A."/>
            <person name="Beaudet D."/>
            <person name="Corsaro D."/>
            <person name="Michel R."/>
            <person name="Corradi N."/>
            <person name="James T."/>
        </authorList>
    </citation>
    <scope>NUCLEOTIDE SEQUENCE [LARGE SCALE GENOMIC DNA]</scope>
    <source>
        <strain evidence="1 2">KSL3</strain>
    </source>
</reference>
<dbReference type="PANTHER" id="PTHR32019">
    <property type="entry name" value="R3H DOMAIN-CONTAINING PROTEIN 4"/>
    <property type="match status" value="1"/>
</dbReference>
<evidence type="ECO:0000313" key="1">
    <source>
        <dbReference type="EMBL" id="PJF17279.1"/>
    </source>
</evidence>
<dbReference type="InterPro" id="IPR039629">
    <property type="entry name" value="R3HDM4"/>
</dbReference>
<dbReference type="CDD" id="cd02325">
    <property type="entry name" value="R3H"/>
    <property type="match status" value="1"/>
</dbReference>
<evidence type="ECO:0008006" key="3">
    <source>
        <dbReference type="Google" id="ProtNLM"/>
    </source>
</evidence>
<proteinExistence type="predicted"/>
<dbReference type="AlphaFoldDB" id="A0A2H9THU3"/>
<comment type="caution">
    <text evidence="1">The sequence shown here is derived from an EMBL/GenBank/DDBJ whole genome shotgun (WGS) entry which is preliminary data.</text>
</comment>
<accession>A0A2H9THU3</accession>
<dbReference type="EMBL" id="MTSL01000179">
    <property type="protein sequence ID" value="PJF17279.1"/>
    <property type="molecule type" value="Genomic_DNA"/>
</dbReference>